<dbReference type="AlphaFoldDB" id="A0A238LG74"/>
<evidence type="ECO:0000313" key="2">
    <source>
        <dbReference type="Proteomes" id="UP000201613"/>
    </source>
</evidence>
<protein>
    <submittedName>
        <fullName evidence="1">Uncharacterized protein</fullName>
    </submittedName>
</protein>
<organism evidence="1 2">
    <name type="scientific">Flavimaricola marinus</name>
    <dbReference type="NCBI Taxonomy" id="1819565"/>
    <lineage>
        <taxon>Bacteria</taxon>
        <taxon>Pseudomonadati</taxon>
        <taxon>Pseudomonadota</taxon>
        <taxon>Alphaproteobacteria</taxon>
        <taxon>Rhodobacterales</taxon>
        <taxon>Paracoccaceae</taxon>
        <taxon>Flavimaricola</taxon>
    </lineage>
</organism>
<proteinExistence type="predicted"/>
<evidence type="ECO:0000313" key="1">
    <source>
        <dbReference type="EMBL" id="SMY08618.1"/>
    </source>
</evidence>
<sequence>MRTMIYGMVFVLGGLCLATVATSETLIAVSCL</sequence>
<dbReference type="Proteomes" id="UP000201613">
    <property type="component" value="Unassembled WGS sequence"/>
</dbReference>
<gene>
    <name evidence="1" type="ORF">LOM8899_02773</name>
</gene>
<accession>A0A238LG74</accession>
<dbReference type="EMBL" id="FXZK01000005">
    <property type="protein sequence ID" value="SMY08618.1"/>
    <property type="molecule type" value="Genomic_DNA"/>
</dbReference>
<reference evidence="1 2" key="1">
    <citation type="submission" date="2017-05" db="EMBL/GenBank/DDBJ databases">
        <authorList>
            <person name="Song R."/>
            <person name="Chenine A.L."/>
            <person name="Ruprecht R.M."/>
        </authorList>
    </citation>
    <scope>NUCLEOTIDE SEQUENCE [LARGE SCALE GENOMIC DNA]</scope>
    <source>
        <strain evidence="1 2">CECT 8899</strain>
    </source>
</reference>
<keyword evidence="2" id="KW-1185">Reference proteome</keyword>
<name>A0A238LG74_9RHOB</name>